<dbReference type="Gene3D" id="2.170.130.10">
    <property type="entry name" value="TonB-dependent receptor, plug domain"/>
    <property type="match status" value="1"/>
</dbReference>
<feature type="chain" id="PRO_5045294236" evidence="1">
    <location>
        <begin position="23"/>
        <end position="690"/>
    </location>
</feature>
<proteinExistence type="predicted"/>
<feature type="signal peptide" evidence="1">
    <location>
        <begin position="1"/>
        <end position="22"/>
    </location>
</feature>
<dbReference type="EMBL" id="JBBHJY010000012">
    <property type="protein sequence ID" value="MEJ6011962.1"/>
    <property type="molecule type" value="Genomic_DNA"/>
</dbReference>
<evidence type="ECO:0000313" key="2">
    <source>
        <dbReference type="EMBL" id="MEJ6011962.1"/>
    </source>
</evidence>
<keyword evidence="2" id="KW-0675">Receptor</keyword>
<sequence>MAIRHLTSCALISLIFAAPALAEEAGEAAPEATEAVASKRSYTAADFARFAPRSALDMLNQIPGFSIAQADQGSRGLGQASGNVLVNSERLSSKSDDIFTQLARIPAGNVVRIDLVDAATLKVPGLTGVVANVISKSDSFSGQFSWNPQVRAHYAHPSWYDGSVSVTGKLGAAEYSLSLVNDANRGAAGGPTIIRNAAGSITERREDIWTYDRDAPKLSGTLKFRGPGTSVGNINASYQRVWERFDEEGLRTPTTGTPRTRLVSSRLSGWNREFGGDFEFALGPGRLKLIGLDRASHEPYWQSVISVPSTGAAATGDRFEQIGERAEHIARAEYSWKMLGGSWQAAGEAAFNRLETSATLGTLNAAGTFDIVPFPEAGGGVKEDRYEGSLSFSRPLAKNLTLQVIGAVERSTLAQTGPGGLVRSFVRPKGSLSLAWKPSKDFDINIKLRRQVGQLSFYDFLARVFLDNGNANTGNNQLRPRQDWTFEGEINKGLGPWGSTKLHWIFKETQDYVTLIPIGGGESVGNVPRARVRFIENVSTINLDPLGFKGAKVNFQAFYQNAAYKDPLGSGRIPFNGYTKLGIEANLRHDIPGSQIAWGVGIGHFEQSMSYRLTEFGHDYEGPFWGSAFIEHKDVMGLTMRLQANNLLGARQHWNRTVFTGPRTTAPIAFTEERNRLIGPIFTFQVKGSF</sequence>
<accession>A0ABU8SDH9</accession>
<dbReference type="RefSeq" id="WP_339969700.1">
    <property type="nucleotide sequence ID" value="NZ_JBBHJY010000012.1"/>
</dbReference>
<protein>
    <submittedName>
        <fullName evidence="2">TonB-dependent receptor</fullName>
    </submittedName>
</protein>
<name>A0ABU8SDH9_9SPHN</name>
<keyword evidence="3" id="KW-1185">Reference proteome</keyword>
<comment type="caution">
    <text evidence="2">The sequence shown here is derived from an EMBL/GenBank/DDBJ whole genome shotgun (WGS) entry which is preliminary data.</text>
</comment>
<organism evidence="2 3">
    <name type="scientific">Novosphingobium aquae</name>
    <dbReference type="NCBI Taxonomy" id="3133435"/>
    <lineage>
        <taxon>Bacteria</taxon>
        <taxon>Pseudomonadati</taxon>
        <taxon>Pseudomonadota</taxon>
        <taxon>Alphaproteobacteria</taxon>
        <taxon>Sphingomonadales</taxon>
        <taxon>Sphingomonadaceae</taxon>
        <taxon>Novosphingobium</taxon>
    </lineage>
</organism>
<evidence type="ECO:0000313" key="3">
    <source>
        <dbReference type="Proteomes" id="UP001379235"/>
    </source>
</evidence>
<dbReference type="InterPro" id="IPR037066">
    <property type="entry name" value="Plug_dom_sf"/>
</dbReference>
<evidence type="ECO:0000256" key="1">
    <source>
        <dbReference type="SAM" id="SignalP"/>
    </source>
</evidence>
<gene>
    <name evidence="2" type="ORF">WG900_18825</name>
</gene>
<dbReference type="SUPFAM" id="SSF56935">
    <property type="entry name" value="Porins"/>
    <property type="match status" value="1"/>
</dbReference>
<keyword evidence="1" id="KW-0732">Signal</keyword>
<reference evidence="2 3" key="1">
    <citation type="submission" date="2024-03" db="EMBL/GenBank/DDBJ databases">
        <authorList>
            <person name="Jo J.-H."/>
        </authorList>
    </citation>
    <scope>NUCLEOTIDE SEQUENCE [LARGE SCALE GENOMIC DNA]</scope>
    <source>
        <strain evidence="2 3">AS3R-12</strain>
    </source>
</reference>
<dbReference type="Proteomes" id="UP001379235">
    <property type="component" value="Unassembled WGS sequence"/>
</dbReference>